<proteinExistence type="predicted"/>
<dbReference type="STRING" id="33097.A0A150GIL5"/>
<gene>
    <name evidence="1" type="ORF">GPECTOR_20g513</name>
</gene>
<reference evidence="2" key="1">
    <citation type="journal article" date="2016" name="Nat. Commun.">
        <title>The Gonium pectorale genome demonstrates co-option of cell cycle regulation during the evolution of multicellularity.</title>
        <authorList>
            <person name="Hanschen E.R."/>
            <person name="Marriage T.N."/>
            <person name="Ferris P.J."/>
            <person name="Hamaji T."/>
            <person name="Toyoda A."/>
            <person name="Fujiyama A."/>
            <person name="Neme R."/>
            <person name="Noguchi H."/>
            <person name="Minakuchi Y."/>
            <person name="Suzuki M."/>
            <person name="Kawai-Toyooka H."/>
            <person name="Smith D.R."/>
            <person name="Sparks H."/>
            <person name="Anderson J."/>
            <person name="Bakaric R."/>
            <person name="Luria V."/>
            <person name="Karger A."/>
            <person name="Kirschner M.W."/>
            <person name="Durand P.M."/>
            <person name="Michod R.E."/>
            <person name="Nozaki H."/>
            <person name="Olson B.J."/>
        </authorList>
    </citation>
    <scope>NUCLEOTIDE SEQUENCE [LARGE SCALE GENOMIC DNA]</scope>
    <source>
        <strain evidence="2">NIES-2863</strain>
    </source>
</reference>
<name>A0A150GIL5_GONPE</name>
<dbReference type="EMBL" id="LSYV01000021">
    <property type="protein sequence ID" value="KXZ49656.1"/>
    <property type="molecule type" value="Genomic_DNA"/>
</dbReference>
<accession>A0A150GIL5</accession>
<comment type="caution">
    <text evidence="1">The sequence shown here is derived from an EMBL/GenBank/DDBJ whole genome shotgun (WGS) entry which is preliminary data.</text>
</comment>
<protein>
    <recommendedName>
        <fullName evidence="3">Protein kinase domain-containing protein</fullName>
    </recommendedName>
</protein>
<sequence length="537" mass="59294">MEDMPPSELAAGSAWHKHAWDPSSCTAPEARLATAAFFGYRPVERPPAVIPAALAAPEFEPILRAAYSPEQPHDLSRQPTACLFQAARELQVLASGLYSKEKDLRNRFLDWHQGLLQVLKVNEVSLVYPGPAPSSATGKPAPRQLVLGGYYLVVLLEAKLDVGKGEPMIQSLRYYQLFYGDGKTWAQFPAVHGSDILPSLVLLLEGPRLSICAVWTIYENRVAYAPLTPSYYLANQPGGDLEPTWQLVAVLNAYGESLVQLQERYKKLAVARRQEEDCRTAASLEAFRRAARLRNVASLVSEPSGAPHPVVRERPCTLPYKLLDEQLGLSDIAYLDLRGGGGLLYTATQCCDGCTGPRHVLIKFTGRCYAEQVHRAWHRAGVAPELHDVVKVAGRAMVIMEHLAPDQGWKRLSDFPLPQRTAALKAAVQQALTMAHAVDVGEGRVAVHGDCRGPNIMVREERDGGAFDVRFIDFDWAGVHEVDAYPMVLLTPEIPWHPDVGPGRVLHQDHDTHLVEREWGWGQDRGREGRSQLTGGA</sequence>
<dbReference type="Proteomes" id="UP000075714">
    <property type="component" value="Unassembled WGS sequence"/>
</dbReference>
<evidence type="ECO:0000313" key="1">
    <source>
        <dbReference type="EMBL" id="KXZ49656.1"/>
    </source>
</evidence>
<evidence type="ECO:0000313" key="2">
    <source>
        <dbReference type="Proteomes" id="UP000075714"/>
    </source>
</evidence>
<organism evidence="1 2">
    <name type="scientific">Gonium pectorale</name>
    <name type="common">Green alga</name>
    <dbReference type="NCBI Taxonomy" id="33097"/>
    <lineage>
        <taxon>Eukaryota</taxon>
        <taxon>Viridiplantae</taxon>
        <taxon>Chlorophyta</taxon>
        <taxon>core chlorophytes</taxon>
        <taxon>Chlorophyceae</taxon>
        <taxon>CS clade</taxon>
        <taxon>Chlamydomonadales</taxon>
        <taxon>Volvocaceae</taxon>
        <taxon>Gonium</taxon>
    </lineage>
</organism>
<dbReference type="AlphaFoldDB" id="A0A150GIL5"/>
<keyword evidence="2" id="KW-1185">Reference proteome</keyword>
<dbReference type="SUPFAM" id="SSF56112">
    <property type="entry name" value="Protein kinase-like (PK-like)"/>
    <property type="match status" value="1"/>
</dbReference>
<dbReference type="InterPro" id="IPR011009">
    <property type="entry name" value="Kinase-like_dom_sf"/>
</dbReference>
<evidence type="ECO:0008006" key="3">
    <source>
        <dbReference type="Google" id="ProtNLM"/>
    </source>
</evidence>
<dbReference type="OrthoDB" id="544778at2759"/>